<proteinExistence type="predicted"/>
<protein>
    <submittedName>
        <fullName evidence="2">Uncharacterized protein</fullName>
    </submittedName>
</protein>
<dbReference type="AlphaFoldDB" id="A0A224YBI0"/>
<feature type="region of interest" description="Disordered" evidence="1">
    <location>
        <begin position="7"/>
        <end position="29"/>
    </location>
</feature>
<accession>A0A224YBI0</accession>
<evidence type="ECO:0000313" key="2">
    <source>
        <dbReference type="EMBL" id="MAA13019.1"/>
    </source>
</evidence>
<organism evidence="2">
    <name type="scientific">Rhipicephalus zambeziensis</name>
    <dbReference type="NCBI Taxonomy" id="60191"/>
    <lineage>
        <taxon>Eukaryota</taxon>
        <taxon>Metazoa</taxon>
        <taxon>Ecdysozoa</taxon>
        <taxon>Arthropoda</taxon>
        <taxon>Chelicerata</taxon>
        <taxon>Arachnida</taxon>
        <taxon>Acari</taxon>
        <taxon>Parasitiformes</taxon>
        <taxon>Ixodida</taxon>
        <taxon>Ixodoidea</taxon>
        <taxon>Ixodidae</taxon>
        <taxon>Rhipicephalinae</taxon>
        <taxon>Rhipicephalus</taxon>
        <taxon>Rhipicephalus</taxon>
    </lineage>
</organism>
<sequence length="106" mass="11842">MRVRRIYGSRRQLAPRGPPAASSCVPSNSDRAVRPTRLVILSHFSFFFPFNAQLFSAMTRARADKSRPPAAAPLTPERAMLQSANYITLACDAVILEYVASFVERR</sequence>
<evidence type="ECO:0000256" key="1">
    <source>
        <dbReference type="SAM" id="MobiDB-lite"/>
    </source>
</evidence>
<dbReference type="EMBL" id="GFPF01001873">
    <property type="protein sequence ID" value="MAA13019.1"/>
    <property type="molecule type" value="Transcribed_RNA"/>
</dbReference>
<name>A0A224YBI0_9ACAR</name>
<reference evidence="2" key="1">
    <citation type="journal article" date="2017" name="Parasit. Vectors">
        <title>Sialotranscriptomics of Rhipicephalus zambeziensis reveals intricate expression profiles of secretory proteins and suggests tight temporal transcriptional regulation during blood-feeding.</title>
        <authorList>
            <person name="de Castro M.H."/>
            <person name="de Klerk D."/>
            <person name="Pienaar R."/>
            <person name="Rees D.J.G."/>
            <person name="Mans B.J."/>
        </authorList>
    </citation>
    <scope>NUCLEOTIDE SEQUENCE</scope>
    <source>
        <tissue evidence="2">Salivary glands</tissue>
    </source>
</reference>